<reference evidence="2 3" key="1">
    <citation type="journal article" date="2019" name="G3 (Bethesda)">
        <title>Sequencing of a Wild Apple (Malus baccata) Genome Unravels the Differences Between Cultivated and Wild Apple Species Regarding Disease Resistance and Cold Tolerance.</title>
        <authorList>
            <person name="Chen X."/>
        </authorList>
    </citation>
    <scope>NUCLEOTIDE SEQUENCE [LARGE SCALE GENOMIC DNA]</scope>
    <source>
        <strain evidence="3">cv. Shandingzi</strain>
        <tissue evidence="2">Leaves</tissue>
    </source>
</reference>
<feature type="region of interest" description="Disordered" evidence="1">
    <location>
        <begin position="1"/>
        <end position="25"/>
    </location>
</feature>
<evidence type="ECO:0000313" key="3">
    <source>
        <dbReference type="Proteomes" id="UP000315295"/>
    </source>
</evidence>
<gene>
    <name evidence="2" type="ORF">C1H46_045188</name>
</gene>
<dbReference type="AlphaFoldDB" id="A0A540K4Y2"/>
<evidence type="ECO:0000313" key="2">
    <source>
        <dbReference type="EMBL" id="TQD69279.1"/>
    </source>
</evidence>
<comment type="caution">
    <text evidence="2">The sequence shown here is derived from an EMBL/GenBank/DDBJ whole genome shotgun (WGS) entry which is preliminary data.</text>
</comment>
<protein>
    <submittedName>
        <fullName evidence="2">Uncharacterized protein</fullName>
    </submittedName>
</protein>
<dbReference type="Proteomes" id="UP000315295">
    <property type="component" value="Unassembled WGS sequence"/>
</dbReference>
<evidence type="ECO:0000256" key="1">
    <source>
        <dbReference type="SAM" id="MobiDB-lite"/>
    </source>
</evidence>
<sequence>MRRSCDGSSGHGCSGDGLDGGKVERGAPMWRRRLRHRNRSRDRWLRGPISRQGCDCGFATLFEEGEEAAIASRLCWRQALQAIFWNLRIRLEGVRRGSFPV</sequence>
<keyword evidence="3" id="KW-1185">Reference proteome</keyword>
<organism evidence="2 3">
    <name type="scientific">Malus baccata</name>
    <name type="common">Siberian crab apple</name>
    <name type="synonym">Pyrus baccata</name>
    <dbReference type="NCBI Taxonomy" id="106549"/>
    <lineage>
        <taxon>Eukaryota</taxon>
        <taxon>Viridiplantae</taxon>
        <taxon>Streptophyta</taxon>
        <taxon>Embryophyta</taxon>
        <taxon>Tracheophyta</taxon>
        <taxon>Spermatophyta</taxon>
        <taxon>Magnoliopsida</taxon>
        <taxon>eudicotyledons</taxon>
        <taxon>Gunneridae</taxon>
        <taxon>Pentapetalae</taxon>
        <taxon>rosids</taxon>
        <taxon>fabids</taxon>
        <taxon>Rosales</taxon>
        <taxon>Rosaceae</taxon>
        <taxon>Amygdaloideae</taxon>
        <taxon>Maleae</taxon>
        <taxon>Malus</taxon>
    </lineage>
</organism>
<accession>A0A540K4Y2</accession>
<proteinExistence type="predicted"/>
<dbReference type="EMBL" id="VIEB01004135">
    <property type="protein sequence ID" value="TQD69279.1"/>
    <property type="molecule type" value="Genomic_DNA"/>
</dbReference>
<feature type="compositionally biased region" description="Gly residues" evidence="1">
    <location>
        <begin position="9"/>
        <end position="18"/>
    </location>
</feature>
<name>A0A540K4Y2_MALBA</name>